<accession>A0A0R1WX42</accession>
<keyword evidence="1" id="KW-0812">Transmembrane</keyword>
<name>A0A0R1WX42_9LACO</name>
<gene>
    <name evidence="2" type="ORF">FC40_GL000337</name>
</gene>
<protein>
    <submittedName>
        <fullName evidence="2">Uncharacterized protein</fullName>
    </submittedName>
</protein>
<proteinExistence type="predicted"/>
<dbReference type="RefSeq" id="WP_025022668.1">
    <property type="nucleotide sequence ID" value="NZ_AZGD01000011.1"/>
</dbReference>
<feature type="transmembrane region" description="Helical" evidence="1">
    <location>
        <begin position="6"/>
        <end position="23"/>
    </location>
</feature>
<evidence type="ECO:0000313" key="3">
    <source>
        <dbReference type="Proteomes" id="UP000051054"/>
    </source>
</evidence>
<keyword evidence="3" id="KW-1185">Reference proteome</keyword>
<keyword evidence="1" id="KW-0472">Membrane</keyword>
<comment type="caution">
    <text evidence="2">The sequence shown here is derived from an EMBL/GenBank/DDBJ whole genome shotgun (WGS) entry which is preliminary data.</text>
</comment>
<dbReference type="Proteomes" id="UP000051054">
    <property type="component" value="Unassembled WGS sequence"/>
</dbReference>
<evidence type="ECO:0000256" key="1">
    <source>
        <dbReference type="SAM" id="Phobius"/>
    </source>
</evidence>
<dbReference type="AlphaFoldDB" id="A0A0R1WX42"/>
<keyword evidence="1" id="KW-1133">Transmembrane helix</keyword>
<organism evidence="2 3">
    <name type="scientific">Ligilactobacillus hayakitensis DSM 18933 = JCM 14209</name>
    <dbReference type="NCBI Taxonomy" id="1423755"/>
    <lineage>
        <taxon>Bacteria</taxon>
        <taxon>Bacillati</taxon>
        <taxon>Bacillota</taxon>
        <taxon>Bacilli</taxon>
        <taxon>Lactobacillales</taxon>
        <taxon>Lactobacillaceae</taxon>
        <taxon>Ligilactobacillus</taxon>
    </lineage>
</organism>
<feature type="transmembrane region" description="Helical" evidence="1">
    <location>
        <begin position="75"/>
        <end position="95"/>
    </location>
</feature>
<feature type="transmembrane region" description="Helical" evidence="1">
    <location>
        <begin position="107"/>
        <end position="125"/>
    </location>
</feature>
<sequence>MQYIDIIFYIITGFIFWELLRVEKKDAKANTDARSHLRKSKRSVMFRRISLILMILLVIINVLEIVQHKYAANDFMDVIIVLVWAIDIPANIWLLSYDHAELKKYKWGSVVLYAIWFLLTVYSVVV</sequence>
<feature type="transmembrane region" description="Helical" evidence="1">
    <location>
        <begin position="44"/>
        <end position="63"/>
    </location>
</feature>
<dbReference type="EMBL" id="AZGD01000011">
    <property type="protein sequence ID" value="KRM20171.1"/>
    <property type="molecule type" value="Genomic_DNA"/>
</dbReference>
<dbReference type="PATRIC" id="fig|1423755.3.peg.371"/>
<evidence type="ECO:0000313" key="2">
    <source>
        <dbReference type="EMBL" id="KRM20171.1"/>
    </source>
</evidence>
<reference evidence="2 3" key="1">
    <citation type="journal article" date="2015" name="Genome Announc.">
        <title>Expanding the biotechnology potential of lactobacilli through comparative genomics of 213 strains and associated genera.</title>
        <authorList>
            <person name="Sun Z."/>
            <person name="Harris H.M."/>
            <person name="McCann A."/>
            <person name="Guo C."/>
            <person name="Argimon S."/>
            <person name="Zhang W."/>
            <person name="Yang X."/>
            <person name="Jeffery I.B."/>
            <person name="Cooney J.C."/>
            <person name="Kagawa T.F."/>
            <person name="Liu W."/>
            <person name="Song Y."/>
            <person name="Salvetti E."/>
            <person name="Wrobel A."/>
            <person name="Rasinkangas P."/>
            <person name="Parkhill J."/>
            <person name="Rea M.C."/>
            <person name="O'Sullivan O."/>
            <person name="Ritari J."/>
            <person name="Douillard F.P."/>
            <person name="Paul Ross R."/>
            <person name="Yang R."/>
            <person name="Briner A.E."/>
            <person name="Felis G.E."/>
            <person name="de Vos W.M."/>
            <person name="Barrangou R."/>
            <person name="Klaenhammer T.R."/>
            <person name="Caufield P.W."/>
            <person name="Cui Y."/>
            <person name="Zhang H."/>
            <person name="O'Toole P.W."/>
        </authorList>
    </citation>
    <scope>NUCLEOTIDE SEQUENCE [LARGE SCALE GENOMIC DNA]</scope>
    <source>
        <strain evidence="2 3">DSM 18933</strain>
    </source>
</reference>